<evidence type="ECO:0000256" key="2">
    <source>
        <dbReference type="ARBA" id="ARBA00022573"/>
    </source>
</evidence>
<dbReference type="AlphaFoldDB" id="A0AAW9Q0Z5"/>
<dbReference type="EC" id="1.3.1.106" evidence="4"/>
<proteinExistence type="predicted"/>
<protein>
    <submittedName>
        <fullName evidence="4">Cobalt-precorrin-6A reductase</fullName>
        <ecNumber evidence="4">1.3.1.106</ecNumber>
    </submittedName>
</protein>
<dbReference type="Proteomes" id="UP001333818">
    <property type="component" value="Unassembled WGS sequence"/>
</dbReference>
<evidence type="ECO:0000313" key="4">
    <source>
        <dbReference type="EMBL" id="MEE3716473.1"/>
    </source>
</evidence>
<keyword evidence="3 4" id="KW-0560">Oxidoreductase</keyword>
<keyword evidence="5" id="KW-1185">Reference proteome</keyword>
<reference evidence="4" key="1">
    <citation type="submission" date="2024-01" db="EMBL/GenBank/DDBJ databases">
        <title>Bank of Algae and Cyanobacteria of the Azores (BACA) strain genomes.</title>
        <authorList>
            <person name="Luz R."/>
            <person name="Cordeiro R."/>
            <person name="Fonseca A."/>
            <person name="Goncalves V."/>
        </authorList>
    </citation>
    <scope>NUCLEOTIDE SEQUENCE</scope>
    <source>
        <strain evidence="4">BACA0141</strain>
    </source>
</reference>
<comment type="caution">
    <text evidence="4">The sequence shown here is derived from an EMBL/GenBank/DDBJ whole genome shotgun (WGS) entry which is preliminary data.</text>
</comment>
<dbReference type="PANTHER" id="PTHR36925:SF1">
    <property type="entry name" value="COBALT-PRECORRIN-6A REDUCTASE"/>
    <property type="match status" value="1"/>
</dbReference>
<comment type="pathway">
    <text evidence="1">Cofactor biosynthesis; adenosylcobalamin biosynthesis.</text>
</comment>
<dbReference type="RefSeq" id="WP_330482902.1">
    <property type="nucleotide sequence ID" value="NZ_JAZBJZ010000019.1"/>
</dbReference>
<accession>A0AAW9Q0Z5</accession>
<gene>
    <name evidence="4" type="ORF">V2H45_06925</name>
</gene>
<evidence type="ECO:0000256" key="3">
    <source>
        <dbReference type="ARBA" id="ARBA00023002"/>
    </source>
</evidence>
<dbReference type="Pfam" id="PF02571">
    <property type="entry name" value="CbiJ"/>
    <property type="match status" value="1"/>
</dbReference>
<dbReference type="PANTHER" id="PTHR36925">
    <property type="entry name" value="COBALT-PRECORRIN-6A REDUCTASE"/>
    <property type="match status" value="1"/>
</dbReference>
<evidence type="ECO:0000256" key="1">
    <source>
        <dbReference type="ARBA" id="ARBA00004953"/>
    </source>
</evidence>
<dbReference type="PROSITE" id="PS51014">
    <property type="entry name" value="COBK_CBIJ"/>
    <property type="match status" value="1"/>
</dbReference>
<evidence type="ECO:0000313" key="5">
    <source>
        <dbReference type="Proteomes" id="UP001333818"/>
    </source>
</evidence>
<dbReference type="EMBL" id="JAZBJZ010000019">
    <property type="protein sequence ID" value="MEE3716473.1"/>
    <property type="molecule type" value="Genomic_DNA"/>
</dbReference>
<dbReference type="InterPro" id="IPR003723">
    <property type="entry name" value="Precorrin-6x_reduct"/>
</dbReference>
<sequence length="252" mass="27024">MKRLLILGGTGDAIALADKATKIPKLETISSLAGRTQNPIAPIGNVRIGGFGGEDGLTAYLQDNHIDLLIDATHPFAAQISAHAATATATCGIPHLILVRPPWQKQTGDRWIEVESHTAAAQALSEFAGNSPKRVFLTIGRQELAAFADLDSIWFLMRAIDPPAANVKVPHGKLHLKRGPFTLESERSLLIEYQIDAIVSKNSGGDATCAKIVAARELGIPVVIIQRPPIPSVEQVDSVDTAIAWLMEQLVQ</sequence>
<dbReference type="GO" id="GO:0009236">
    <property type="term" value="P:cobalamin biosynthetic process"/>
    <property type="evidence" value="ECO:0007669"/>
    <property type="project" value="UniProtKB-KW"/>
</dbReference>
<dbReference type="NCBIfam" id="NF005968">
    <property type="entry name" value="PRK08057.1-2"/>
    <property type="match status" value="1"/>
</dbReference>
<keyword evidence="2" id="KW-0169">Cobalamin biosynthesis</keyword>
<name>A0AAW9Q0Z5_9CYAN</name>
<dbReference type="GO" id="GO:0016994">
    <property type="term" value="F:precorrin-6A reductase activity"/>
    <property type="evidence" value="ECO:0007669"/>
    <property type="project" value="InterPro"/>
</dbReference>
<dbReference type="NCBIfam" id="TIGR00715">
    <property type="entry name" value="precor6x_red"/>
    <property type="match status" value="1"/>
</dbReference>
<organism evidence="4 5">
    <name type="scientific">Tumidithrix elongata BACA0141</name>
    <dbReference type="NCBI Taxonomy" id="2716417"/>
    <lineage>
        <taxon>Bacteria</taxon>
        <taxon>Bacillati</taxon>
        <taxon>Cyanobacteriota</taxon>
        <taxon>Cyanophyceae</taxon>
        <taxon>Pseudanabaenales</taxon>
        <taxon>Pseudanabaenaceae</taxon>
        <taxon>Tumidithrix</taxon>
        <taxon>Tumidithrix elongata</taxon>
    </lineage>
</organism>